<dbReference type="InterPro" id="IPR011990">
    <property type="entry name" value="TPR-like_helical_dom_sf"/>
</dbReference>
<dbReference type="InterPro" id="IPR010730">
    <property type="entry name" value="HET"/>
</dbReference>
<dbReference type="STRING" id="765257.A0A0C9YYR8"/>
<name>A0A0C9YYR8_9AGAM</name>
<evidence type="ECO:0000313" key="3">
    <source>
        <dbReference type="Proteomes" id="UP000054018"/>
    </source>
</evidence>
<gene>
    <name evidence="2" type="ORF">PISMIDRAFT_160147</name>
</gene>
<dbReference type="HOGENOM" id="CLU_000288_138_6_1"/>
<dbReference type="Proteomes" id="UP000054018">
    <property type="component" value="Unassembled WGS sequence"/>
</dbReference>
<evidence type="ECO:0000313" key="2">
    <source>
        <dbReference type="EMBL" id="KIK19069.1"/>
    </source>
</evidence>
<keyword evidence="3" id="KW-1185">Reference proteome</keyword>
<dbReference type="EMBL" id="KN833792">
    <property type="protein sequence ID" value="KIK19069.1"/>
    <property type="molecule type" value="Genomic_DNA"/>
</dbReference>
<protein>
    <recommendedName>
        <fullName evidence="1">Heterokaryon incompatibility domain-containing protein</fullName>
    </recommendedName>
</protein>
<dbReference type="SUPFAM" id="SSF48452">
    <property type="entry name" value="TPR-like"/>
    <property type="match status" value="1"/>
</dbReference>
<accession>A0A0C9YYR8</accession>
<sequence>MMEALNDQENRKWHASMFPGFFEDQQEIAWSAALLLLRDISQTQANESTPLLIGHALKRLAPQFLDGLAFTDFLFKEFRRDPGYGDLDAIITLGRTAMEFAPPKDPQRYAALINLADLLSERFDKEGSKEDLDEAITLRRDASECLSPDHPQRPATHLELDKSLFQRFRSRGALVDLEEIISLRRIVSESTPPPDRYKPLLSLADSLHEKYQKLGSVDDIEEAIELVHTASQLCPPEHLDFALSQEQLARYLRAQINQGTVPAHVNGLGTDPSSFGSSIIEQLIEKVVFETLESMPPRLLHTRSGELCNRDTQLSKFKTSPQYKRLQRSSPNNQQLEVEIKAVVSECFGYATLSHRWGRGEPSLRDVEGKNIYKLGSTDGLVKLKTFCTHALERNFQWAWSDTCCINKDSSAELQEAIGSMFSWYHQSSLTVVYLADVSRTGSLAKSIWFKRGWTLQELLASNTILFYARDWSLCINGCVANHKTDPALLEELRKATQIADRYLKNFEPGMEDARSRLCWASFRRTTRPEDMAYSLFGIFKVQLPVLYGETAEDALGRLLEEIISRSGDVSVLDWVGEQSSFNSCFPANLVPYQATPRTRLIPSGPATRGRLDLEKARDLYGDLAELPLAECVHRRIMLPSIIHPVTAVTVIASSAGPSRYTYQILASGLTPLEVTSSVDLDKGAGKYIFVRPWHPQSLQARTGSDDDASRSLVDQLGQPFNALLLERLLHNRYKRIACDCRITACVQDLASILDSEVLTLEVV</sequence>
<dbReference type="PANTHER" id="PTHR10622">
    <property type="entry name" value="HET DOMAIN-CONTAINING PROTEIN"/>
    <property type="match status" value="1"/>
</dbReference>
<proteinExistence type="predicted"/>
<dbReference type="AlphaFoldDB" id="A0A0C9YYR8"/>
<dbReference type="PANTHER" id="PTHR10622:SF10">
    <property type="entry name" value="HET DOMAIN-CONTAINING PROTEIN"/>
    <property type="match status" value="1"/>
</dbReference>
<dbReference type="Pfam" id="PF06985">
    <property type="entry name" value="HET"/>
    <property type="match status" value="1"/>
</dbReference>
<reference evidence="3" key="2">
    <citation type="submission" date="2015-01" db="EMBL/GenBank/DDBJ databases">
        <title>Evolutionary Origins and Diversification of the Mycorrhizal Mutualists.</title>
        <authorList>
            <consortium name="DOE Joint Genome Institute"/>
            <consortium name="Mycorrhizal Genomics Consortium"/>
            <person name="Kohler A."/>
            <person name="Kuo A."/>
            <person name="Nagy L.G."/>
            <person name="Floudas D."/>
            <person name="Copeland A."/>
            <person name="Barry K.W."/>
            <person name="Cichocki N."/>
            <person name="Veneault-Fourrey C."/>
            <person name="LaButti K."/>
            <person name="Lindquist E.A."/>
            <person name="Lipzen A."/>
            <person name="Lundell T."/>
            <person name="Morin E."/>
            <person name="Murat C."/>
            <person name="Riley R."/>
            <person name="Ohm R."/>
            <person name="Sun H."/>
            <person name="Tunlid A."/>
            <person name="Henrissat B."/>
            <person name="Grigoriev I.V."/>
            <person name="Hibbett D.S."/>
            <person name="Martin F."/>
        </authorList>
    </citation>
    <scope>NUCLEOTIDE SEQUENCE [LARGE SCALE GENOMIC DNA]</scope>
    <source>
        <strain evidence="3">441</strain>
    </source>
</reference>
<evidence type="ECO:0000259" key="1">
    <source>
        <dbReference type="Pfam" id="PF06985"/>
    </source>
</evidence>
<reference evidence="2 3" key="1">
    <citation type="submission" date="2014-04" db="EMBL/GenBank/DDBJ databases">
        <authorList>
            <consortium name="DOE Joint Genome Institute"/>
            <person name="Kuo A."/>
            <person name="Kohler A."/>
            <person name="Costa M.D."/>
            <person name="Nagy L.G."/>
            <person name="Floudas D."/>
            <person name="Copeland A."/>
            <person name="Barry K.W."/>
            <person name="Cichocki N."/>
            <person name="Veneault-Fourrey C."/>
            <person name="LaButti K."/>
            <person name="Lindquist E.A."/>
            <person name="Lipzen A."/>
            <person name="Lundell T."/>
            <person name="Morin E."/>
            <person name="Murat C."/>
            <person name="Sun H."/>
            <person name="Tunlid A."/>
            <person name="Henrissat B."/>
            <person name="Grigoriev I.V."/>
            <person name="Hibbett D.S."/>
            <person name="Martin F."/>
            <person name="Nordberg H.P."/>
            <person name="Cantor M.N."/>
            <person name="Hua S.X."/>
        </authorList>
    </citation>
    <scope>NUCLEOTIDE SEQUENCE [LARGE SCALE GENOMIC DNA]</scope>
    <source>
        <strain evidence="2 3">441</strain>
    </source>
</reference>
<organism evidence="2 3">
    <name type="scientific">Pisolithus microcarpus 441</name>
    <dbReference type="NCBI Taxonomy" id="765257"/>
    <lineage>
        <taxon>Eukaryota</taxon>
        <taxon>Fungi</taxon>
        <taxon>Dikarya</taxon>
        <taxon>Basidiomycota</taxon>
        <taxon>Agaricomycotina</taxon>
        <taxon>Agaricomycetes</taxon>
        <taxon>Agaricomycetidae</taxon>
        <taxon>Boletales</taxon>
        <taxon>Sclerodermatineae</taxon>
        <taxon>Pisolithaceae</taxon>
        <taxon>Pisolithus</taxon>
    </lineage>
</organism>
<dbReference type="OrthoDB" id="2671624at2759"/>
<dbReference type="Gene3D" id="1.25.40.10">
    <property type="entry name" value="Tetratricopeptide repeat domain"/>
    <property type="match status" value="1"/>
</dbReference>
<feature type="domain" description="Heterokaryon incompatibility" evidence="1">
    <location>
        <begin position="350"/>
        <end position="442"/>
    </location>
</feature>